<feature type="repeat" description="PPR" evidence="3">
    <location>
        <begin position="412"/>
        <end position="446"/>
    </location>
</feature>
<feature type="repeat" description="PPR" evidence="3">
    <location>
        <begin position="555"/>
        <end position="589"/>
    </location>
</feature>
<proteinExistence type="inferred from homology"/>
<evidence type="ECO:0000259" key="5">
    <source>
        <dbReference type="Pfam" id="PF17177"/>
    </source>
</evidence>
<keyword evidence="2" id="KW-0677">Repeat</keyword>
<dbReference type="PROSITE" id="PS51375">
    <property type="entry name" value="PPR"/>
    <property type="match status" value="7"/>
</dbReference>
<comment type="similarity">
    <text evidence="1">Belongs to the PPR family. P subfamily.</text>
</comment>
<feature type="domain" description="PROP1-like PPR" evidence="5">
    <location>
        <begin position="212"/>
        <end position="328"/>
    </location>
</feature>
<dbReference type="Proteomes" id="UP000030645">
    <property type="component" value="Unassembled WGS sequence"/>
</dbReference>
<feature type="compositionally biased region" description="Low complexity" evidence="4">
    <location>
        <begin position="34"/>
        <end position="43"/>
    </location>
</feature>
<dbReference type="AlphaFoldDB" id="W9RE08"/>
<dbReference type="InterPro" id="IPR002885">
    <property type="entry name" value="PPR_rpt"/>
</dbReference>
<dbReference type="eggNOG" id="KOG4197">
    <property type="taxonomic scope" value="Eukaryota"/>
</dbReference>
<feature type="repeat" description="PPR" evidence="3">
    <location>
        <begin position="520"/>
        <end position="554"/>
    </location>
</feature>
<name>W9RE08_9ROSA</name>
<organism evidence="6 7">
    <name type="scientific">Morus notabilis</name>
    <dbReference type="NCBI Taxonomy" id="981085"/>
    <lineage>
        <taxon>Eukaryota</taxon>
        <taxon>Viridiplantae</taxon>
        <taxon>Streptophyta</taxon>
        <taxon>Embryophyta</taxon>
        <taxon>Tracheophyta</taxon>
        <taxon>Spermatophyta</taxon>
        <taxon>Magnoliopsida</taxon>
        <taxon>eudicotyledons</taxon>
        <taxon>Gunneridae</taxon>
        <taxon>Pentapetalae</taxon>
        <taxon>rosids</taxon>
        <taxon>fabids</taxon>
        <taxon>Rosales</taxon>
        <taxon>Moraceae</taxon>
        <taxon>Moreae</taxon>
        <taxon>Morus</taxon>
    </lineage>
</organism>
<protein>
    <recommendedName>
        <fullName evidence="5">PROP1-like PPR domain-containing protein</fullName>
    </recommendedName>
</protein>
<dbReference type="Pfam" id="PF17177">
    <property type="entry name" value="PPR_long"/>
    <property type="match status" value="1"/>
</dbReference>
<dbReference type="InterPro" id="IPR033443">
    <property type="entry name" value="PROP1-like_PPR_dom"/>
</dbReference>
<dbReference type="Pfam" id="PF01535">
    <property type="entry name" value="PPR"/>
    <property type="match status" value="1"/>
</dbReference>
<feature type="repeat" description="PPR" evidence="3">
    <location>
        <begin position="342"/>
        <end position="376"/>
    </location>
</feature>
<feature type="repeat" description="PPR" evidence="3">
    <location>
        <begin position="235"/>
        <end position="269"/>
    </location>
</feature>
<evidence type="ECO:0000256" key="4">
    <source>
        <dbReference type="SAM" id="MobiDB-lite"/>
    </source>
</evidence>
<feature type="repeat" description="PPR" evidence="3">
    <location>
        <begin position="303"/>
        <end position="333"/>
    </location>
</feature>
<feature type="repeat" description="PPR" evidence="3">
    <location>
        <begin position="377"/>
        <end position="411"/>
    </location>
</feature>
<dbReference type="EMBL" id="KE344899">
    <property type="protein sequence ID" value="EXB84820.1"/>
    <property type="molecule type" value="Genomic_DNA"/>
</dbReference>
<evidence type="ECO:0000256" key="3">
    <source>
        <dbReference type="PROSITE-ProRule" id="PRU00708"/>
    </source>
</evidence>
<evidence type="ECO:0000256" key="1">
    <source>
        <dbReference type="ARBA" id="ARBA00007626"/>
    </source>
</evidence>
<dbReference type="OrthoDB" id="185373at2759"/>
<evidence type="ECO:0000256" key="2">
    <source>
        <dbReference type="ARBA" id="ARBA00022737"/>
    </source>
</evidence>
<sequence>MREFVIVVSSSSSSISTPPNPSHHHHHHRHFRSSSKFSPSNLPSRSSAVRSDLRHFADFAGDAKLRDLSVVVESLAVSGVDASRLRSALRAELASAEKGISAVLRDGKVRSFARLLGKLDELGFPPVEIFDGWALELIRRECRRILRCEQVEELVELFEVLSGYGFSIKELVKPSDVIKICVEKRNPKMAIRYACTLPHAHIIFCDAVYEFGKKGDLVSALIAHEASKKNSTSTNMYLYRTIIDVCGRCHDYQKSRYIYEDLLNEKVTPNVYVFNSLMNVNAHDFSYTLNVYKDMQNLGVQADMASYNILLKACCLAGRVDLAQDIYKEVQHLESTGLLKLDVFTYSTIVKVLADAKLWQMALKVKEDMLSAGVNPNTVTWSSLISACANAGIVDKAVQLFEEMLLAGCKPNTQCCNILLHACVEACQYDRAFRLFEFLKRNRVQETSEEDGRGDRDSNQSAGVTSISQSSTLCGLNFARELPFTPTTTTYNILMKACGSDYYHAKALIEEMEAVGLSPNQITWSILIDICGDLGNVEGALQILKTMRATGIEPDVVAYTTVIKVCVESKDLKQAFELFAEMKRYQIQPNLVTYNTLLRARNRYGSLQEVKQCLAVYQDMRRAGYNSNDYYLKQLIEEWCEGVIQGNNQNREESSSFNKTDKKRPQSLLLEKVAEHLEKHIAETLTVDVQGLKKVEARIVVLAVLRMVKENYTMGYLVKDDMLIIIGACKVDAVPDEQELEVKDAITKLLKDELGLEVLSTGLKIEPNRQVDSDSLGSSDFSGEMKYSTRRPVVIQRLKVTKESLQHWLQRKISLLRNHYTT</sequence>
<dbReference type="PANTHER" id="PTHR47447:SF28">
    <property type="entry name" value="PENTACOTRIPEPTIDE-REPEAT REGION OF PRORP DOMAIN-CONTAINING PROTEIN"/>
    <property type="match status" value="1"/>
</dbReference>
<dbReference type="STRING" id="981085.W9RE08"/>
<evidence type="ECO:0000313" key="7">
    <source>
        <dbReference type="Proteomes" id="UP000030645"/>
    </source>
</evidence>
<dbReference type="Pfam" id="PF13041">
    <property type="entry name" value="PPR_2"/>
    <property type="match status" value="1"/>
</dbReference>
<dbReference type="InterPro" id="IPR011990">
    <property type="entry name" value="TPR-like_helical_dom_sf"/>
</dbReference>
<dbReference type="NCBIfam" id="TIGR00756">
    <property type="entry name" value="PPR"/>
    <property type="match status" value="7"/>
</dbReference>
<accession>W9RE08</accession>
<feature type="compositionally biased region" description="Basic residues" evidence="4">
    <location>
        <begin position="22"/>
        <end position="33"/>
    </location>
</feature>
<gene>
    <name evidence="6" type="ORF">L484_003853</name>
</gene>
<dbReference type="KEGG" id="mnt:21387376"/>
<feature type="region of interest" description="Disordered" evidence="4">
    <location>
        <begin position="8"/>
        <end position="43"/>
    </location>
</feature>
<keyword evidence="7" id="KW-1185">Reference proteome</keyword>
<evidence type="ECO:0000313" key="6">
    <source>
        <dbReference type="EMBL" id="EXB84820.1"/>
    </source>
</evidence>
<dbReference type="PANTHER" id="PTHR47447">
    <property type="entry name" value="OS03G0856100 PROTEIN"/>
    <property type="match status" value="1"/>
</dbReference>
<dbReference type="Pfam" id="PF13812">
    <property type="entry name" value="PPR_3"/>
    <property type="match status" value="1"/>
</dbReference>
<reference evidence="7" key="1">
    <citation type="submission" date="2013-01" db="EMBL/GenBank/DDBJ databases">
        <title>Draft Genome Sequence of a Mulberry Tree, Morus notabilis C.K. Schneid.</title>
        <authorList>
            <person name="He N."/>
            <person name="Zhao S."/>
        </authorList>
    </citation>
    <scope>NUCLEOTIDE SEQUENCE</scope>
</reference>
<dbReference type="Gene3D" id="1.25.40.10">
    <property type="entry name" value="Tetratricopeptide repeat domain"/>
    <property type="match status" value="3"/>
</dbReference>